<keyword evidence="10 17" id="KW-0520">NAD</keyword>
<dbReference type="InterPro" id="IPR004443">
    <property type="entry name" value="YjeF_N_dom"/>
</dbReference>
<comment type="similarity">
    <text evidence="4 18">In the C-terminal section; belongs to the NnrD/CARKD family.</text>
</comment>
<keyword evidence="12 17" id="KW-0456">Lyase</keyword>
<dbReference type="Pfam" id="PF03853">
    <property type="entry name" value="YjeF_N"/>
    <property type="match status" value="1"/>
</dbReference>
<comment type="similarity">
    <text evidence="17">Belongs to the NnrD/CARKD family.</text>
</comment>
<dbReference type="CDD" id="cd01171">
    <property type="entry name" value="YXKO-related"/>
    <property type="match status" value="1"/>
</dbReference>
<evidence type="ECO:0000256" key="4">
    <source>
        <dbReference type="ARBA" id="ARBA00009524"/>
    </source>
</evidence>
<keyword evidence="5 18" id="KW-0479">Metal-binding</keyword>
<feature type="binding site" evidence="17">
    <location>
        <position position="249"/>
    </location>
    <ligand>
        <name>(6S)-NADPHX</name>
        <dbReference type="ChEBI" id="CHEBI:64076"/>
    </ligand>
</feature>
<proteinExistence type="inferred from homology"/>
<accession>A0ABV6RA64</accession>
<comment type="catalytic activity">
    <reaction evidence="2 18">
        <text>(6R)-NADPHX = (6S)-NADPHX</text>
        <dbReference type="Rhea" id="RHEA:32227"/>
        <dbReference type="ChEBI" id="CHEBI:64076"/>
        <dbReference type="ChEBI" id="CHEBI:64077"/>
        <dbReference type="EC" id="5.1.99.6"/>
    </reaction>
</comment>
<evidence type="ECO:0000256" key="7">
    <source>
        <dbReference type="ARBA" id="ARBA00022840"/>
    </source>
</evidence>
<comment type="subunit">
    <text evidence="17">Homotetramer.</text>
</comment>
<dbReference type="Proteomes" id="UP001589793">
    <property type="component" value="Unassembled WGS sequence"/>
</dbReference>
<evidence type="ECO:0000256" key="10">
    <source>
        <dbReference type="ARBA" id="ARBA00023027"/>
    </source>
</evidence>
<feature type="binding site" evidence="17">
    <location>
        <position position="414"/>
    </location>
    <ligand>
        <name>AMP</name>
        <dbReference type="ChEBI" id="CHEBI:456215"/>
    </ligand>
</feature>
<evidence type="ECO:0000256" key="5">
    <source>
        <dbReference type="ARBA" id="ARBA00022723"/>
    </source>
</evidence>
<dbReference type="PROSITE" id="PS51385">
    <property type="entry name" value="YJEF_N"/>
    <property type="match status" value="1"/>
</dbReference>
<feature type="binding site" evidence="17">
    <location>
        <position position="415"/>
    </location>
    <ligand>
        <name>(6S)-NADPHX</name>
        <dbReference type="ChEBI" id="CHEBI:64076"/>
    </ligand>
</feature>
<keyword evidence="9 18" id="KW-0630">Potassium</keyword>
<dbReference type="InterPro" id="IPR030677">
    <property type="entry name" value="Nnr"/>
</dbReference>
<keyword evidence="11 18" id="KW-0413">Isomerase</keyword>
<feature type="domain" description="YjeF C-terminal" evidence="19">
    <location>
        <begin position="214"/>
        <end position="469"/>
    </location>
</feature>
<keyword evidence="22" id="KW-1185">Reference proteome</keyword>
<evidence type="ECO:0000256" key="17">
    <source>
        <dbReference type="HAMAP-Rule" id="MF_01965"/>
    </source>
</evidence>
<dbReference type="InterPro" id="IPR036652">
    <property type="entry name" value="YjeF_N_dom_sf"/>
</dbReference>
<gene>
    <name evidence="17" type="primary">nnrD</name>
    <name evidence="21" type="ORF">ACFFF6_07945</name>
</gene>
<evidence type="ECO:0000256" key="9">
    <source>
        <dbReference type="ARBA" id="ARBA00022958"/>
    </source>
</evidence>
<evidence type="ECO:0000256" key="2">
    <source>
        <dbReference type="ARBA" id="ARBA00000909"/>
    </source>
</evidence>
<dbReference type="Gene3D" id="3.40.50.10260">
    <property type="entry name" value="YjeF N-terminal domain"/>
    <property type="match status" value="1"/>
</dbReference>
<dbReference type="InterPro" id="IPR000631">
    <property type="entry name" value="CARKD"/>
</dbReference>
<evidence type="ECO:0000313" key="22">
    <source>
        <dbReference type="Proteomes" id="UP001589793"/>
    </source>
</evidence>
<comment type="caution">
    <text evidence="17">Lacks conserved residue(s) required for the propagation of feature annotation.</text>
</comment>
<comment type="catalytic activity">
    <reaction evidence="15 17 18">
        <text>(6S)-NADHX + ADP = AMP + phosphate + NADH + H(+)</text>
        <dbReference type="Rhea" id="RHEA:32223"/>
        <dbReference type="ChEBI" id="CHEBI:15378"/>
        <dbReference type="ChEBI" id="CHEBI:43474"/>
        <dbReference type="ChEBI" id="CHEBI:57945"/>
        <dbReference type="ChEBI" id="CHEBI:64074"/>
        <dbReference type="ChEBI" id="CHEBI:456215"/>
        <dbReference type="ChEBI" id="CHEBI:456216"/>
        <dbReference type="EC" id="4.2.1.136"/>
    </reaction>
</comment>
<feature type="domain" description="YjeF N-terminal" evidence="20">
    <location>
        <begin position="10"/>
        <end position="209"/>
    </location>
</feature>
<comment type="similarity">
    <text evidence="3 18">In the N-terminal section; belongs to the NnrE/AIBP family.</text>
</comment>
<evidence type="ECO:0000256" key="18">
    <source>
        <dbReference type="PIRNR" id="PIRNR017184"/>
    </source>
</evidence>
<dbReference type="InterPro" id="IPR029056">
    <property type="entry name" value="Ribokinase-like"/>
</dbReference>
<evidence type="ECO:0000256" key="11">
    <source>
        <dbReference type="ARBA" id="ARBA00023235"/>
    </source>
</evidence>
<dbReference type="Gene3D" id="3.40.1190.20">
    <property type="match status" value="1"/>
</dbReference>
<evidence type="ECO:0000256" key="12">
    <source>
        <dbReference type="ARBA" id="ARBA00023239"/>
    </source>
</evidence>
<sequence length="502" mass="51097">MLPVLSADAVRRAEQAHVAAHPGADLMGRAAGVLAEHITLMLGGAHEPLILVVAGPGANAGDALHAVSLLPRTLRACVRVRLVRGRTHEPGLAACRAAGGMVIGAQQTQDLLPRADLVVDAVAGLGSRPLAGEAAELARAARTHRRRVLSVDLPSGLRADSAVQDGACFAAERTVALVAPKLCHVAAPAALACGQVHLARLGVDPGAGAVQQVQDTDLRAWYPFPDARSHKYTRGVLGLETGSRRYPGAAVLGAAGALHAGVGMIRHPGEAGTAVLARFPSVVPAAGRVQASVCGSGWDLSDPGARLAHERRLAQLLEDALPLVVDAGALDLLPGRPALPDGSLLTPHAGELARLLGRDRADVEADPLGSAREAAARTGASVLLKGATQLVADPDGQVLLAVPGPAWTAQAGSGDVLAGACGALLAAGLPPARAGILAASLQAITASRHPGPLPPERLAAAFPEVLADWEAQLIGAGERPPRAAERILLTDEAEEHGGGRRR</sequence>
<keyword evidence="7 17" id="KW-0067">ATP-binding</keyword>
<evidence type="ECO:0000256" key="14">
    <source>
        <dbReference type="ARBA" id="ARBA00025153"/>
    </source>
</evidence>
<dbReference type="PROSITE" id="PS51383">
    <property type="entry name" value="YJEF_C_3"/>
    <property type="match status" value="1"/>
</dbReference>
<dbReference type="HAMAP" id="MF_01965">
    <property type="entry name" value="NADHX_dehydratase"/>
    <property type="match status" value="1"/>
</dbReference>
<comment type="function">
    <text evidence="17">Catalyzes the dehydration of the S-form of NAD(P)HX at the expense of ADP, which is converted to AMP. Together with NAD(P)HX epimerase, which catalyzes the epimerization of the S- and R-forms, the enzyme allows the repair of both epimers of NAD(P)HX, a damaged form of NAD(P)H that is a result of enzymatic or heat-dependent hydration.</text>
</comment>
<keyword evidence="6 17" id="KW-0547">Nucleotide-binding</keyword>
<feature type="binding site" evidence="17">
    <location>
        <position position="297"/>
    </location>
    <ligand>
        <name>(6S)-NADPHX</name>
        <dbReference type="ChEBI" id="CHEBI:64076"/>
    </ligand>
</feature>
<comment type="catalytic activity">
    <reaction evidence="16 17 18">
        <text>(6S)-NADPHX + ADP = AMP + phosphate + NADPH + H(+)</text>
        <dbReference type="Rhea" id="RHEA:32235"/>
        <dbReference type="ChEBI" id="CHEBI:15378"/>
        <dbReference type="ChEBI" id="CHEBI:43474"/>
        <dbReference type="ChEBI" id="CHEBI:57783"/>
        <dbReference type="ChEBI" id="CHEBI:64076"/>
        <dbReference type="ChEBI" id="CHEBI:456215"/>
        <dbReference type="ChEBI" id="CHEBI:456216"/>
        <dbReference type="EC" id="4.2.1.136"/>
    </reaction>
</comment>
<dbReference type="PANTHER" id="PTHR12592:SF0">
    <property type="entry name" value="ATP-DEPENDENT (S)-NAD(P)H-HYDRATE DEHYDRATASE"/>
    <property type="match status" value="1"/>
</dbReference>
<evidence type="ECO:0000256" key="3">
    <source>
        <dbReference type="ARBA" id="ARBA00006001"/>
    </source>
</evidence>
<evidence type="ECO:0000256" key="15">
    <source>
        <dbReference type="ARBA" id="ARBA00048238"/>
    </source>
</evidence>
<reference evidence="21 22" key="1">
    <citation type="submission" date="2024-09" db="EMBL/GenBank/DDBJ databases">
        <authorList>
            <person name="Sun Q."/>
            <person name="Mori K."/>
        </authorList>
    </citation>
    <scope>NUCLEOTIDE SEQUENCE [LARGE SCALE GENOMIC DNA]</scope>
    <source>
        <strain evidence="21 22">CICC 10874</strain>
    </source>
</reference>
<comment type="catalytic activity">
    <reaction evidence="1 18">
        <text>(6R)-NADHX = (6S)-NADHX</text>
        <dbReference type="Rhea" id="RHEA:32215"/>
        <dbReference type="ChEBI" id="CHEBI:64074"/>
        <dbReference type="ChEBI" id="CHEBI:64075"/>
        <dbReference type="EC" id="5.1.99.6"/>
    </reaction>
</comment>
<comment type="cofactor">
    <cofactor evidence="18">
        <name>K(+)</name>
        <dbReference type="ChEBI" id="CHEBI:29103"/>
    </cofactor>
    <text evidence="18">Binds 1 potassium ion per subunit.</text>
</comment>
<comment type="caution">
    <text evidence="21">The sequence shown here is derived from an EMBL/GenBank/DDBJ whole genome shotgun (WGS) entry which is preliminary data.</text>
</comment>
<comment type="function">
    <text evidence="14 18">Bifunctional enzyme that catalyzes the epimerization of the S- and R-forms of NAD(P)HX and the dehydration of the S-form of NAD(P)HX at the expense of ADP, which is converted to AMP. This allows the repair of both epimers of NAD(P)HX, a damaged form of NAD(P)H that is a result of enzymatic or heat-dependent hydration.</text>
</comment>
<dbReference type="PIRSF" id="PIRSF017184">
    <property type="entry name" value="Nnr"/>
    <property type="match status" value="1"/>
</dbReference>
<dbReference type="EC" id="4.2.1.136" evidence="17"/>
<evidence type="ECO:0000259" key="19">
    <source>
        <dbReference type="PROSITE" id="PS51383"/>
    </source>
</evidence>
<organism evidence="21 22">
    <name type="scientific">Brachybacterium hainanense</name>
    <dbReference type="NCBI Taxonomy" id="1541174"/>
    <lineage>
        <taxon>Bacteria</taxon>
        <taxon>Bacillati</taxon>
        <taxon>Actinomycetota</taxon>
        <taxon>Actinomycetes</taxon>
        <taxon>Micrococcales</taxon>
        <taxon>Dermabacteraceae</taxon>
        <taxon>Brachybacterium</taxon>
    </lineage>
</organism>
<feature type="binding site" evidence="17">
    <location>
        <position position="348"/>
    </location>
    <ligand>
        <name>(6S)-NADPHX</name>
        <dbReference type="ChEBI" id="CHEBI:64076"/>
    </ligand>
</feature>
<evidence type="ECO:0000256" key="8">
    <source>
        <dbReference type="ARBA" id="ARBA00022857"/>
    </source>
</evidence>
<dbReference type="RefSeq" id="WP_376979818.1">
    <property type="nucleotide sequence ID" value="NZ_JBHLSV010000007.1"/>
</dbReference>
<evidence type="ECO:0000256" key="1">
    <source>
        <dbReference type="ARBA" id="ARBA00000013"/>
    </source>
</evidence>
<dbReference type="PANTHER" id="PTHR12592">
    <property type="entry name" value="ATP-DEPENDENT (S)-NAD(P)H-HYDRATE DEHYDRATASE FAMILY MEMBER"/>
    <property type="match status" value="1"/>
</dbReference>
<dbReference type="EMBL" id="JBHLSV010000007">
    <property type="protein sequence ID" value="MFC0673885.1"/>
    <property type="molecule type" value="Genomic_DNA"/>
</dbReference>
<dbReference type="SUPFAM" id="SSF64153">
    <property type="entry name" value="YjeF N-terminal domain-like"/>
    <property type="match status" value="1"/>
</dbReference>
<keyword evidence="8 17" id="KW-0521">NADP</keyword>
<protein>
    <recommendedName>
        <fullName evidence="17">ADP-dependent (S)-NAD(P)H-hydrate dehydratase</fullName>
        <ecNumber evidence="17">4.2.1.136</ecNumber>
    </recommendedName>
    <alternativeName>
        <fullName evidence="17">ADP-dependent NAD(P)HX dehydratase</fullName>
    </alternativeName>
</protein>
<dbReference type="SUPFAM" id="SSF53613">
    <property type="entry name" value="Ribokinase-like"/>
    <property type="match status" value="1"/>
</dbReference>
<name>A0ABV6RA64_9MICO</name>
<evidence type="ECO:0000256" key="6">
    <source>
        <dbReference type="ARBA" id="ARBA00022741"/>
    </source>
</evidence>
<evidence type="ECO:0000313" key="21">
    <source>
        <dbReference type="EMBL" id="MFC0673885.1"/>
    </source>
</evidence>
<evidence type="ECO:0000256" key="16">
    <source>
        <dbReference type="ARBA" id="ARBA00049209"/>
    </source>
</evidence>
<evidence type="ECO:0000256" key="13">
    <source>
        <dbReference type="ARBA" id="ARBA00023268"/>
    </source>
</evidence>
<keyword evidence="13" id="KW-0511">Multifunctional enzyme</keyword>
<comment type="cofactor">
    <cofactor evidence="17">
        <name>Mg(2+)</name>
        <dbReference type="ChEBI" id="CHEBI:18420"/>
    </cofactor>
</comment>
<evidence type="ECO:0000259" key="20">
    <source>
        <dbReference type="PROSITE" id="PS51385"/>
    </source>
</evidence>
<dbReference type="Pfam" id="PF01256">
    <property type="entry name" value="Carb_kinase"/>
    <property type="match status" value="1"/>
</dbReference>